<keyword evidence="2" id="KW-0812">Transmembrane</keyword>
<dbReference type="EMBL" id="VBOT01000199">
    <property type="protein sequence ID" value="TMQ47137.1"/>
    <property type="molecule type" value="Genomic_DNA"/>
</dbReference>
<feature type="transmembrane region" description="Helical" evidence="2">
    <location>
        <begin position="349"/>
        <end position="367"/>
    </location>
</feature>
<feature type="transmembrane region" description="Helical" evidence="2">
    <location>
        <begin position="85"/>
        <end position="105"/>
    </location>
</feature>
<reference evidence="3 4" key="1">
    <citation type="journal article" date="2019" name="Nat. Microbiol.">
        <title>Mediterranean grassland soil C-N compound turnover is dependent on rainfall and depth, and is mediated by genomically divergent microorganisms.</title>
        <authorList>
            <person name="Diamond S."/>
            <person name="Andeer P.F."/>
            <person name="Li Z."/>
            <person name="Crits-Christoph A."/>
            <person name="Burstein D."/>
            <person name="Anantharaman K."/>
            <person name="Lane K.R."/>
            <person name="Thomas B.C."/>
            <person name="Pan C."/>
            <person name="Northen T.R."/>
            <person name="Banfield J.F."/>
        </authorList>
    </citation>
    <scope>NUCLEOTIDE SEQUENCE [LARGE SCALE GENOMIC DNA]</scope>
    <source>
        <strain evidence="3">WS_3</strain>
    </source>
</reference>
<feature type="transmembrane region" description="Helical" evidence="2">
    <location>
        <begin position="303"/>
        <end position="327"/>
    </location>
</feature>
<protein>
    <submittedName>
        <fullName evidence="3">Glycosyltransferase family 39 protein</fullName>
    </submittedName>
</protein>
<dbReference type="GO" id="GO:0016740">
    <property type="term" value="F:transferase activity"/>
    <property type="evidence" value="ECO:0007669"/>
    <property type="project" value="UniProtKB-KW"/>
</dbReference>
<comment type="caution">
    <text evidence="3">The sequence shown here is derived from an EMBL/GenBank/DDBJ whole genome shotgun (WGS) entry which is preliminary data.</text>
</comment>
<accession>A0A538S6X7</accession>
<evidence type="ECO:0000313" key="3">
    <source>
        <dbReference type="EMBL" id="TMQ47137.1"/>
    </source>
</evidence>
<evidence type="ECO:0000256" key="1">
    <source>
        <dbReference type="SAM" id="MobiDB-lite"/>
    </source>
</evidence>
<sequence length="579" mass="63372">MKPGESPPQDAPFSERPLRVLALPLALATAAAVHAPALRTFFAQDDVTFLARARGIEPTPWSLARPLSEGWMWRMLHAAFGLHPLPYHLFNFALHLANTALVYVIGTRLLRSRGAGFSAALLFGASSIAFTPLHWASCLVELLVTTFTLAAFAMFLATRERRGLAPGWAGVVLILAALLSKESAILFPVVLLVVHFRLGDPAPPRSLAPQSVAVLAYAAGFLATLPLVHYAGSETYSMSRSPWFIGMNLATYLRWIVALYDPVRDAIAAMNPAAWRVGLPVALLAAALLWLQRRERRHPEEVGAAWFLAMLAPVVALRFHTYLYYLYLPWPGACWMLAGAGQRLARRRVAAWAMAILLAGFVVVEYGNVRTREHASLGTLPLDKTVREAMMLENAVTGLGAAGVAPGDRIAFVNSAPRRHFAVAQTAGLDTSAVRSYLPLEGALRQGEAIRVFFPGARYLGFAASIPREWEDARTFLYQDEGTLRDLGRGSRALAELGYFTLQLEQWKDAEAMFLRSQALGDTLPDAVFGMIVTSYFLGREDESRRHAEEFLRRWPSDPRAPGVAAGLRGEPPPASAAP</sequence>
<dbReference type="AlphaFoldDB" id="A0A538S6X7"/>
<keyword evidence="2" id="KW-0472">Membrane</keyword>
<dbReference type="Proteomes" id="UP000320184">
    <property type="component" value="Unassembled WGS sequence"/>
</dbReference>
<feature type="transmembrane region" description="Helical" evidence="2">
    <location>
        <begin position="142"/>
        <end position="158"/>
    </location>
</feature>
<evidence type="ECO:0000256" key="2">
    <source>
        <dbReference type="SAM" id="Phobius"/>
    </source>
</evidence>
<feature type="transmembrane region" description="Helical" evidence="2">
    <location>
        <begin position="214"/>
        <end position="231"/>
    </location>
</feature>
<dbReference type="SUPFAM" id="SSF48452">
    <property type="entry name" value="TPR-like"/>
    <property type="match status" value="1"/>
</dbReference>
<dbReference type="InterPro" id="IPR011990">
    <property type="entry name" value="TPR-like_helical_dom_sf"/>
</dbReference>
<feature type="transmembrane region" description="Helical" evidence="2">
    <location>
        <begin position="243"/>
        <end position="261"/>
    </location>
</feature>
<feature type="transmembrane region" description="Helical" evidence="2">
    <location>
        <begin position="117"/>
        <end position="136"/>
    </location>
</feature>
<organism evidence="3 4">
    <name type="scientific">Eiseniibacteriota bacterium</name>
    <dbReference type="NCBI Taxonomy" id="2212470"/>
    <lineage>
        <taxon>Bacteria</taxon>
        <taxon>Candidatus Eiseniibacteriota</taxon>
    </lineage>
</organism>
<feature type="transmembrane region" description="Helical" evidence="2">
    <location>
        <begin position="20"/>
        <end position="42"/>
    </location>
</feature>
<proteinExistence type="predicted"/>
<feature type="region of interest" description="Disordered" evidence="1">
    <location>
        <begin position="556"/>
        <end position="579"/>
    </location>
</feature>
<feature type="transmembrane region" description="Helical" evidence="2">
    <location>
        <begin position="170"/>
        <end position="194"/>
    </location>
</feature>
<evidence type="ECO:0000313" key="4">
    <source>
        <dbReference type="Proteomes" id="UP000320184"/>
    </source>
</evidence>
<name>A0A538S6X7_UNCEI</name>
<feature type="transmembrane region" description="Helical" evidence="2">
    <location>
        <begin position="273"/>
        <end position="291"/>
    </location>
</feature>
<keyword evidence="3" id="KW-0808">Transferase</keyword>
<keyword evidence="2" id="KW-1133">Transmembrane helix</keyword>
<gene>
    <name evidence="3" type="ORF">E6K73_14100</name>
</gene>